<feature type="region of interest" description="Disordered" evidence="1">
    <location>
        <begin position="92"/>
        <end position="112"/>
    </location>
</feature>
<evidence type="ECO:0000313" key="4">
    <source>
        <dbReference type="EMBL" id="WAT97163.1"/>
    </source>
</evidence>
<feature type="domain" description="VWFA" evidence="2">
    <location>
        <begin position="262"/>
        <end position="421"/>
    </location>
</feature>
<dbReference type="Proteomes" id="UP000429552">
    <property type="component" value="Unassembled WGS sequence"/>
</dbReference>
<dbReference type="Gene3D" id="3.40.50.410">
    <property type="entry name" value="von Willebrand factor, type A domain"/>
    <property type="match status" value="1"/>
</dbReference>
<dbReference type="EMBL" id="BLIP01000001">
    <property type="protein sequence ID" value="GFE22615.1"/>
    <property type="molecule type" value="Genomic_DNA"/>
</dbReference>
<accession>A0A640TL20</accession>
<dbReference type="InterPro" id="IPR008912">
    <property type="entry name" value="Uncharacterised_CoxE"/>
</dbReference>
<dbReference type="PANTHER" id="PTHR30634">
    <property type="entry name" value="OUTER MEMBRANE LOLAB LIPOPROTEIN INSERTION APPARATUS"/>
    <property type="match status" value="1"/>
</dbReference>
<keyword evidence="6" id="KW-1185">Reference proteome</keyword>
<feature type="compositionally biased region" description="Low complexity" evidence="1">
    <location>
        <begin position="1"/>
        <end position="52"/>
    </location>
</feature>
<reference evidence="4 6" key="2">
    <citation type="submission" date="2022-12" db="EMBL/GenBank/DDBJ databases">
        <authorList>
            <person name="Ruckert C."/>
            <person name="Busche T."/>
            <person name="Kalinowski J."/>
            <person name="Wittmann C."/>
        </authorList>
    </citation>
    <scope>NUCLEOTIDE SEQUENCE [LARGE SCALE GENOMIC DNA]</scope>
    <source>
        <strain evidence="4 6">DSM 40555</strain>
    </source>
</reference>
<reference evidence="3 5" key="1">
    <citation type="submission" date="2019-12" db="EMBL/GenBank/DDBJ databases">
        <title>Whole genome shotgun sequence of Streptomyces libani subsp. libani NBRC 13452.</title>
        <authorList>
            <person name="Ichikawa N."/>
            <person name="Kimura A."/>
            <person name="Kitahashi Y."/>
            <person name="Komaki H."/>
            <person name="Tamura T."/>
        </authorList>
    </citation>
    <scope>NUCLEOTIDE SEQUENCE [LARGE SCALE GENOMIC DNA]</scope>
    <source>
        <strain evidence="3 5">NBRC 13452</strain>
    </source>
</reference>
<proteinExistence type="predicted"/>
<feature type="region of interest" description="Disordered" evidence="1">
    <location>
        <begin position="1"/>
        <end position="54"/>
    </location>
</feature>
<dbReference type="SUPFAM" id="SSF53300">
    <property type="entry name" value="vWA-like"/>
    <property type="match status" value="1"/>
</dbReference>
<gene>
    <name evidence="3" type="ORF">Sliba_30680</name>
    <name evidence="4" type="ORF">STRLI_003065</name>
</gene>
<evidence type="ECO:0000313" key="5">
    <source>
        <dbReference type="Proteomes" id="UP000429552"/>
    </source>
</evidence>
<evidence type="ECO:0000256" key="1">
    <source>
        <dbReference type="SAM" id="MobiDB-lite"/>
    </source>
</evidence>
<dbReference type="PANTHER" id="PTHR30634:SF16">
    <property type="entry name" value="OUTER-MEMBRANE LIPOPROTEIN LOLB"/>
    <property type="match status" value="1"/>
</dbReference>
<dbReference type="CDD" id="cd01462">
    <property type="entry name" value="VWA_YIEM_type"/>
    <property type="match status" value="1"/>
</dbReference>
<evidence type="ECO:0000313" key="6">
    <source>
        <dbReference type="Proteomes" id="UP001210609"/>
    </source>
</evidence>
<evidence type="ECO:0000259" key="2">
    <source>
        <dbReference type="SMART" id="SM00327"/>
    </source>
</evidence>
<dbReference type="RefSeq" id="WP_229838016.1">
    <property type="nucleotide sequence ID" value="NZ_BLIP01000001.1"/>
</dbReference>
<protein>
    <submittedName>
        <fullName evidence="3">VWA domain-containing protein</fullName>
    </submittedName>
</protein>
<dbReference type="InterPro" id="IPR036465">
    <property type="entry name" value="vWFA_dom_sf"/>
</dbReference>
<dbReference type="Proteomes" id="UP001210609">
    <property type="component" value="Chromosome"/>
</dbReference>
<dbReference type="InterPro" id="IPR050458">
    <property type="entry name" value="LolB"/>
</dbReference>
<organism evidence="3 5">
    <name type="scientific">Streptomyces nigrescens</name>
    <dbReference type="NCBI Taxonomy" id="1920"/>
    <lineage>
        <taxon>Bacteria</taxon>
        <taxon>Bacillati</taxon>
        <taxon>Actinomycetota</taxon>
        <taxon>Actinomycetes</taxon>
        <taxon>Kitasatosporales</taxon>
        <taxon>Streptomycetaceae</taxon>
        <taxon>Streptomyces</taxon>
    </lineage>
</organism>
<sequence length="438" mass="46484">MTTTTPDPTATTTAATHATPTTHDTPTTPTTHATPAPGPAEDLAAAPAAPTSEAERLRRWRLVLGGGGADGTGCALSGRDAAMDGALASLYGRETGRGGKGTDGGRRSAGLGASAPGVARWLGDIRTYFPSSVVQVMQRDAIDRLGLSGLLLEPEMLEAVEADVHLVGTLLSLNKVMPETTKETARAVVRKVVEQLEKKLAQRTRATLTGALDRSARISRPRHRDIDWDRTIRANLKNYLPEYRTVVPERLIGYGRAAQSVKKDVVLCIDQSGSMAASVVYASVFGAVLASMRTLDTRLVVFDTSVVDLTDQLDDPVDVLFGTQLGGGTDINRALAYCQSRITRPADTVVVLISDLYEGGIRDEMLKRVAAMKASGVQFVTLLALSDEGAPAYDREHAAALAALGAPAFACTPDLFPDVMAAAIEKRPLPIPDMAEQR</sequence>
<dbReference type="Pfam" id="PF05762">
    <property type="entry name" value="VWA_CoxE"/>
    <property type="match status" value="1"/>
</dbReference>
<dbReference type="SMART" id="SM00327">
    <property type="entry name" value="VWA"/>
    <property type="match status" value="1"/>
</dbReference>
<name>A0A640TL20_STRNI</name>
<evidence type="ECO:0000313" key="3">
    <source>
        <dbReference type="EMBL" id="GFE22615.1"/>
    </source>
</evidence>
<dbReference type="InterPro" id="IPR002035">
    <property type="entry name" value="VWF_A"/>
</dbReference>
<dbReference type="EMBL" id="CP114202">
    <property type="protein sequence ID" value="WAT97163.1"/>
    <property type="molecule type" value="Genomic_DNA"/>
</dbReference>
<dbReference type="AlphaFoldDB" id="A0A640TL20"/>